<evidence type="ECO:0000313" key="1">
    <source>
        <dbReference type="EMBL" id="PNQ72350.1"/>
    </source>
</evidence>
<dbReference type="AlphaFoldDB" id="A0A2K1DWF4"/>
<comment type="caution">
    <text evidence="1">The sequence shown here is derived from an EMBL/GenBank/DDBJ whole genome shotgun (WGS) entry which is preliminary data.</text>
</comment>
<organism evidence="1 2">
    <name type="scientific">Hanstruepera neustonica</name>
    <dbReference type="NCBI Taxonomy" id="1445657"/>
    <lineage>
        <taxon>Bacteria</taxon>
        <taxon>Pseudomonadati</taxon>
        <taxon>Bacteroidota</taxon>
        <taxon>Flavobacteriia</taxon>
        <taxon>Flavobacteriales</taxon>
        <taxon>Flavobacteriaceae</taxon>
        <taxon>Hanstruepera</taxon>
    </lineage>
</organism>
<dbReference type="EMBL" id="POWF01000009">
    <property type="protein sequence ID" value="PNQ72350.1"/>
    <property type="molecule type" value="Genomic_DNA"/>
</dbReference>
<dbReference type="Proteomes" id="UP000236641">
    <property type="component" value="Unassembled WGS sequence"/>
</dbReference>
<evidence type="ECO:0000313" key="2">
    <source>
        <dbReference type="Proteomes" id="UP000236641"/>
    </source>
</evidence>
<protein>
    <submittedName>
        <fullName evidence="1">DUF3822 domain-containing protein</fullName>
    </submittedName>
</protein>
<dbReference type="RefSeq" id="WP_103052837.1">
    <property type="nucleotide sequence ID" value="NZ_POWF01000009.1"/>
</dbReference>
<keyword evidence="2" id="KW-1185">Reference proteome</keyword>
<sequence>MAIANNTLENNDKLELSIQISLNGLSFCVLNKPTNTITFLKRVPTTKKTTPFKILDLLVKEFESEEQLNQPFENIQVVHDNDLSTIVPKELFDEAQLADYLKFNSKILKSDFIAFDEIQVNNSVNVYVPYVNINNFIYEKFGTFSYKHISTILLEKILEAEQYAHNSKMYIHVEQSHFNVVIVSKGKLVLYNTFEYNSKEDFIYYVLFTLEQLDLSPETIDIILLGNITMNDDIYNIIYKYVRHVSFGTRFDDYKFKTPTLTNHSNFPIIHSF</sequence>
<dbReference type="CDD" id="cd24013">
    <property type="entry name" value="ASKHA_ATPase_BT3980-like"/>
    <property type="match status" value="1"/>
</dbReference>
<accession>A0A2K1DWF4</accession>
<dbReference type="OrthoDB" id="658622at2"/>
<dbReference type="InterPro" id="IPR024213">
    <property type="entry name" value="DUF3822"/>
</dbReference>
<dbReference type="Gene3D" id="3.30.420.260">
    <property type="match status" value="1"/>
</dbReference>
<reference evidence="1 2" key="1">
    <citation type="submission" date="2018-01" db="EMBL/GenBank/DDBJ databases">
        <title>The draft genome of Hanstruepera neustonica JCM19743.</title>
        <authorList>
            <person name="He R.-H."/>
            <person name="Du Z.-J."/>
        </authorList>
    </citation>
    <scope>NUCLEOTIDE SEQUENCE [LARGE SCALE GENOMIC DNA]</scope>
    <source>
        <strain evidence="1 2">JCM19743</strain>
    </source>
</reference>
<gene>
    <name evidence="1" type="ORF">C1T31_12445</name>
</gene>
<proteinExistence type="predicted"/>
<name>A0A2K1DWF4_9FLAO</name>
<dbReference type="Pfam" id="PF12864">
    <property type="entry name" value="DUF3822"/>
    <property type="match status" value="1"/>
</dbReference>
<dbReference type="Gene3D" id="3.30.420.250">
    <property type="match status" value="1"/>
</dbReference>